<evidence type="ECO:0000256" key="1">
    <source>
        <dbReference type="SAM" id="Phobius"/>
    </source>
</evidence>
<organism evidence="2">
    <name type="scientific">Oppiella nova</name>
    <dbReference type="NCBI Taxonomy" id="334625"/>
    <lineage>
        <taxon>Eukaryota</taxon>
        <taxon>Metazoa</taxon>
        <taxon>Ecdysozoa</taxon>
        <taxon>Arthropoda</taxon>
        <taxon>Chelicerata</taxon>
        <taxon>Arachnida</taxon>
        <taxon>Acari</taxon>
        <taxon>Acariformes</taxon>
        <taxon>Sarcoptiformes</taxon>
        <taxon>Oribatida</taxon>
        <taxon>Brachypylina</taxon>
        <taxon>Oppioidea</taxon>
        <taxon>Oppiidae</taxon>
        <taxon>Oppiella</taxon>
    </lineage>
</organism>
<keyword evidence="1" id="KW-1133">Transmembrane helix</keyword>
<sequence>MNLSDNTLNLWNGFDVSPGGYTIENWYEVSNQLDWIWYLHCYAFASLYFALSSITLISVLRLRTALYLYIDPYGSKNCFKIH</sequence>
<protein>
    <submittedName>
        <fullName evidence="2">Uncharacterized protein</fullName>
    </submittedName>
</protein>
<feature type="transmembrane region" description="Helical" evidence="1">
    <location>
        <begin position="35"/>
        <end position="60"/>
    </location>
</feature>
<gene>
    <name evidence="2" type="ORF">ONB1V03_LOCUS9727</name>
</gene>
<dbReference type="EMBL" id="OC921049">
    <property type="protein sequence ID" value="CAD7653069.1"/>
    <property type="molecule type" value="Genomic_DNA"/>
</dbReference>
<dbReference type="Proteomes" id="UP000728032">
    <property type="component" value="Unassembled WGS sequence"/>
</dbReference>
<evidence type="ECO:0000313" key="3">
    <source>
        <dbReference type="Proteomes" id="UP000728032"/>
    </source>
</evidence>
<evidence type="ECO:0000313" key="2">
    <source>
        <dbReference type="EMBL" id="CAD7653069.1"/>
    </source>
</evidence>
<reference evidence="2" key="1">
    <citation type="submission" date="2020-11" db="EMBL/GenBank/DDBJ databases">
        <authorList>
            <person name="Tran Van P."/>
        </authorList>
    </citation>
    <scope>NUCLEOTIDE SEQUENCE</scope>
</reference>
<name>A0A7R9M498_9ACAR</name>
<keyword evidence="1" id="KW-0812">Transmembrane</keyword>
<keyword evidence="3" id="KW-1185">Reference proteome</keyword>
<keyword evidence="1" id="KW-0472">Membrane</keyword>
<dbReference type="AlphaFoldDB" id="A0A7R9M498"/>
<proteinExistence type="predicted"/>
<accession>A0A7R9M498</accession>
<dbReference type="EMBL" id="CAJPVJ010006224">
    <property type="protein sequence ID" value="CAG2170256.1"/>
    <property type="molecule type" value="Genomic_DNA"/>
</dbReference>
<dbReference type="OrthoDB" id="10066605at2759"/>